<accession>A0A0C3E7H7</accession>
<reference evidence="1 2" key="1">
    <citation type="submission" date="2014-04" db="EMBL/GenBank/DDBJ databases">
        <authorList>
            <consortium name="DOE Joint Genome Institute"/>
            <person name="Kuo A."/>
            <person name="Kohler A."/>
            <person name="Nagy L.G."/>
            <person name="Floudas D."/>
            <person name="Copeland A."/>
            <person name="Barry K.W."/>
            <person name="Cichocki N."/>
            <person name="Veneault-Fourrey C."/>
            <person name="LaButti K."/>
            <person name="Lindquist E.A."/>
            <person name="Lipzen A."/>
            <person name="Lundell T."/>
            <person name="Morin E."/>
            <person name="Murat C."/>
            <person name="Sun H."/>
            <person name="Tunlid A."/>
            <person name="Henrissat B."/>
            <person name="Grigoriev I.V."/>
            <person name="Hibbett D.S."/>
            <person name="Martin F."/>
            <person name="Nordberg H.P."/>
            <person name="Cantor M.N."/>
            <person name="Hua S.X."/>
        </authorList>
    </citation>
    <scope>NUCLEOTIDE SEQUENCE [LARGE SCALE GENOMIC DNA]</scope>
    <source>
        <strain evidence="1 2">Foug A</strain>
    </source>
</reference>
<protein>
    <submittedName>
        <fullName evidence="1">Uncharacterized protein</fullName>
    </submittedName>
</protein>
<dbReference type="AlphaFoldDB" id="A0A0C3E7H7"/>
<reference evidence="2" key="2">
    <citation type="submission" date="2015-01" db="EMBL/GenBank/DDBJ databases">
        <title>Evolutionary Origins and Diversification of the Mycorrhizal Mutualists.</title>
        <authorList>
            <consortium name="DOE Joint Genome Institute"/>
            <consortium name="Mycorrhizal Genomics Consortium"/>
            <person name="Kohler A."/>
            <person name="Kuo A."/>
            <person name="Nagy L.G."/>
            <person name="Floudas D."/>
            <person name="Copeland A."/>
            <person name="Barry K.W."/>
            <person name="Cichocki N."/>
            <person name="Veneault-Fourrey C."/>
            <person name="LaButti K."/>
            <person name="Lindquist E.A."/>
            <person name="Lipzen A."/>
            <person name="Lundell T."/>
            <person name="Morin E."/>
            <person name="Murat C."/>
            <person name="Riley R."/>
            <person name="Ohm R."/>
            <person name="Sun H."/>
            <person name="Tunlid A."/>
            <person name="Henrissat B."/>
            <person name="Grigoriev I.V."/>
            <person name="Hibbett D.S."/>
            <person name="Martin F."/>
        </authorList>
    </citation>
    <scope>NUCLEOTIDE SEQUENCE [LARGE SCALE GENOMIC DNA]</scope>
    <source>
        <strain evidence="2">Foug A</strain>
    </source>
</reference>
<organism evidence="1 2">
    <name type="scientific">Scleroderma citrinum Foug A</name>
    <dbReference type="NCBI Taxonomy" id="1036808"/>
    <lineage>
        <taxon>Eukaryota</taxon>
        <taxon>Fungi</taxon>
        <taxon>Dikarya</taxon>
        <taxon>Basidiomycota</taxon>
        <taxon>Agaricomycotina</taxon>
        <taxon>Agaricomycetes</taxon>
        <taxon>Agaricomycetidae</taxon>
        <taxon>Boletales</taxon>
        <taxon>Sclerodermatineae</taxon>
        <taxon>Sclerodermataceae</taxon>
        <taxon>Scleroderma</taxon>
    </lineage>
</organism>
<proteinExistence type="predicted"/>
<evidence type="ECO:0000313" key="2">
    <source>
        <dbReference type="Proteomes" id="UP000053989"/>
    </source>
</evidence>
<sequence length="56" mass="6169">MNCPELVVVRGGCRRARQILHCSAHLWGVSFVWDHAGTKSYSYNGGAPSVLLLVQK</sequence>
<dbReference type="InParanoid" id="A0A0C3E7H7"/>
<keyword evidence="2" id="KW-1185">Reference proteome</keyword>
<evidence type="ECO:0000313" key="1">
    <source>
        <dbReference type="EMBL" id="KIM63971.1"/>
    </source>
</evidence>
<dbReference type="EMBL" id="KN822031">
    <property type="protein sequence ID" value="KIM63971.1"/>
    <property type="molecule type" value="Genomic_DNA"/>
</dbReference>
<dbReference type="Proteomes" id="UP000053989">
    <property type="component" value="Unassembled WGS sequence"/>
</dbReference>
<name>A0A0C3E7H7_9AGAM</name>
<gene>
    <name evidence="1" type="ORF">SCLCIDRAFT_1213785</name>
</gene>
<dbReference type="HOGENOM" id="CLU_3015521_0_0_1"/>